<evidence type="ECO:0000256" key="1">
    <source>
        <dbReference type="ARBA" id="ARBA00007689"/>
    </source>
</evidence>
<evidence type="ECO:0000313" key="4">
    <source>
        <dbReference type="Proteomes" id="UP001595912"/>
    </source>
</evidence>
<dbReference type="Proteomes" id="UP001595912">
    <property type="component" value="Unassembled WGS sequence"/>
</dbReference>
<name>A0ABV9WBT2_9ACTN</name>
<dbReference type="Pfam" id="PF03795">
    <property type="entry name" value="YCII"/>
    <property type="match status" value="1"/>
</dbReference>
<dbReference type="RefSeq" id="WP_380126832.1">
    <property type="nucleotide sequence ID" value="NZ_JBHSIU010000094.1"/>
</dbReference>
<dbReference type="EMBL" id="JBHSIU010000094">
    <property type="protein sequence ID" value="MFC5006207.1"/>
    <property type="molecule type" value="Genomic_DNA"/>
</dbReference>
<proteinExistence type="inferred from homology"/>
<dbReference type="SUPFAM" id="SSF54909">
    <property type="entry name" value="Dimeric alpha+beta barrel"/>
    <property type="match status" value="1"/>
</dbReference>
<dbReference type="PANTHER" id="PTHR35174">
    <property type="entry name" value="BLL7171 PROTEIN-RELATED"/>
    <property type="match status" value="1"/>
</dbReference>
<dbReference type="InterPro" id="IPR005545">
    <property type="entry name" value="YCII"/>
</dbReference>
<dbReference type="PANTHER" id="PTHR35174:SF3">
    <property type="entry name" value="BLL7171 PROTEIN"/>
    <property type="match status" value="1"/>
</dbReference>
<organism evidence="3 4">
    <name type="scientific">Dactylosporangium cerinum</name>
    <dbReference type="NCBI Taxonomy" id="1434730"/>
    <lineage>
        <taxon>Bacteria</taxon>
        <taxon>Bacillati</taxon>
        <taxon>Actinomycetota</taxon>
        <taxon>Actinomycetes</taxon>
        <taxon>Micromonosporales</taxon>
        <taxon>Micromonosporaceae</taxon>
        <taxon>Dactylosporangium</taxon>
    </lineage>
</organism>
<protein>
    <submittedName>
        <fullName evidence="3">YciI family protein</fullName>
    </submittedName>
</protein>
<keyword evidence="4" id="KW-1185">Reference proteome</keyword>
<evidence type="ECO:0000259" key="2">
    <source>
        <dbReference type="Pfam" id="PF03795"/>
    </source>
</evidence>
<dbReference type="Gene3D" id="3.30.70.1060">
    <property type="entry name" value="Dimeric alpha+beta barrel"/>
    <property type="match status" value="1"/>
</dbReference>
<evidence type="ECO:0000313" key="3">
    <source>
        <dbReference type="EMBL" id="MFC5006207.1"/>
    </source>
</evidence>
<comment type="similarity">
    <text evidence="1">Belongs to the YciI family.</text>
</comment>
<sequence>MLLNYMNPAIWDGLSEEERNVVLAGHDTFQKTANESGELVAALAMNDPSHSAVVRVRDSKATTDEGPYVESKEYLAGYYLVDCETRERALELAALVPDAAINVVEVRPVMFSSGLEM</sequence>
<reference evidence="4" key="1">
    <citation type="journal article" date="2019" name="Int. J. Syst. Evol. Microbiol.">
        <title>The Global Catalogue of Microorganisms (GCM) 10K type strain sequencing project: providing services to taxonomists for standard genome sequencing and annotation.</title>
        <authorList>
            <consortium name="The Broad Institute Genomics Platform"/>
            <consortium name="The Broad Institute Genome Sequencing Center for Infectious Disease"/>
            <person name="Wu L."/>
            <person name="Ma J."/>
        </authorList>
    </citation>
    <scope>NUCLEOTIDE SEQUENCE [LARGE SCALE GENOMIC DNA]</scope>
    <source>
        <strain evidence="4">CGMCC 4.7152</strain>
    </source>
</reference>
<accession>A0ABV9WBT2</accession>
<feature type="domain" description="YCII-related" evidence="2">
    <location>
        <begin position="3"/>
        <end position="110"/>
    </location>
</feature>
<gene>
    <name evidence="3" type="ORF">ACFPIJ_51360</name>
</gene>
<comment type="caution">
    <text evidence="3">The sequence shown here is derived from an EMBL/GenBank/DDBJ whole genome shotgun (WGS) entry which is preliminary data.</text>
</comment>
<dbReference type="InterPro" id="IPR011008">
    <property type="entry name" value="Dimeric_a/b-barrel"/>
</dbReference>